<keyword evidence="2" id="KW-1185">Reference proteome</keyword>
<proteinExistence type="predicted"/>
<sequence length="149" mass="16400">MPAMVGLRGYVPGMAGDQELHGPGPERERLPCPDTLETCDQCGVLITDGTERHGSVPDSSAIHPTQPAWDGRRMVVACSLDHLRRLHAQARPFIDAELWAGKLLRALKEARRADQIEVSVAELLDAAGLTPQQMLTAVRWLERYDHDGS</sequence>
<comment type="caution">
    <text evidence="1">The sequence shown here is derived from an EMBL/GenBank/DDBJ whole genome shotgun (WGS) entry which is preliminary data.</text>
</comment>
<evidence type="ECO:0000313" key="2">
    <source>
        <dbReference type="Proteomes" id="UP000322634"/>
    </source>
</evidence>
<dbReference type="OrthoDB" id="3628597at2"/>
<protein>
    <submittedName>
        <fullName evidence="1">Uncharacterized protein</fullName>
    </submittedName>
</protein>
<dbReference type="Proteomes" id="UP000322634">
    <property type="component" value="Unassembled WGS sequence"/>
</dbReference>
<dbReference type="RefSeq" id="WP_148355148.1">
    <property type="nucleotide sequence ID" value="NZ_JBHSBF010000026.1"/>
</dbReference>
<dbReference type="EMBL" id="VSFF01000016">
    <property type="protein sequence ID" value="TYC08728.1"/>
    <property type="molecule type" value="Genomic_DNA"/>
</dbReference>
<evidence type="ECO:0000313" key="1">
    <source>
        <dbReference type="EMBL" id="TYC08728.1"/>
    </source>
</evidence>
<gene>
    <name evidence="1" type="ORF">FXF65_38295</name>
</gene>
<accession>A0A5D0TRE6</accession>
<name>A0A5D0TRE6_9ACTN</name>
<reference evidence="1 2" key="1">
    <citation type="submission" date="2019-08" db="EMBL/GenBank/DDBJ databases">
        <title>Actinomadura sp. nov. CYP1-5 isolated from mountain soil.</title>
        <authorList>
            <person name="Songsumanus A."/>
            <person name="Kuncharoen N."/>
            <person name="Kudo T."/>
            <person name="Yuki M."/>
            <person name="Igarashi Y."/>
            <person name="Tanasupawat S."/>
        </authorList>
    </citation>
    <scope>NUCLEOTIDE SEQUENCE [LARGE SCALE GENOMIC DNA]</scope>
    <source>
        <strain evidence="1 2">GKU157</strain>
    </source>
</reference>
<organism evidence="1 2">
    <name type="scientific">Actinomadura syzygii</name>
    <dbReference type="NCBI Taxonomy" id="1427538"/>
    <lineage>
        <taxon>Bacteria</taxon>
        <taxon>Bacillati</taxon>
        <taxon>Actinomycetota</taxon>
        <taxon>Actinomycetes</taxon>
        <taxon>Streptosporangiales</taxon>
        <taxon>Thermomonosporaceae</taxon>
        <taxon>Actinomadura</taxon>
    </lineage>
</organism>
<dbReference type="AlphaFoldDB" id="A0A5D0TRE6"/>